<dbReference type="InterPro" id="IPR036736">
    <property type="entry name" value="ACP-like_sf"/>
</dbReference>
<dbReference type="SUPFAM" id="SSF47336">
    <property type="entry name" value="ACP-like"/>
    <property type="match status" value="1"/>
</dbReference>
<name>A0A645AR14_9ZZZZ</name>
<proteinExistence type="predicted"/>
<dbReference type="Gene3D" id="1.10.1200.10">
    <property type="entry name" value="ACP-like"/>
    <property type="match status" value="1"/>
</dbReference>
<comment type="caution">
    <text evidence="1">The sequence shown here is derived from an EMBL/GenBank/DDBJ whole genome shotgun (WGS) entry which is preliminary data.</text>
</comment>
<dbReference type="AlphaFoldDB" id="A0A645AR14"/>
<organism evidence="1">
    <name type="scientific">bioreactor metagenome</name>
    <dbReference type="NCBI Taxonomy" id="1076179"/>
    <lineage>
        <taxon>unclassified sequences</taxon>
        <taxon>metagenomes</taxon>
        <taxon>ecological metagenomes</taxon>
    </lineage>
</organism>
<accession>A0A645AR14</accession>
<evidence type="ECO:0008006" key="2">
    <source>
        <dbReference type="Google" id="ProtNLM"/>
    </source>
</evidence>
<reference evidence="1" key="1">
    <citation type="submission" date="2019-08" db="EMBL/GenBank/DDBJ databases">
        <authorList>
            <person name="Kucharzyk K."/>
            <person name="Murdoch R.W."/>
            <person name="Higgins S."/>
            <person name="Loffler F."/>
        </authorList>
    </citation>
    <scope>NUCLEOTIDE SEQUENCE</scope>
</reference>
<protein>
    <recommendedName>
        <fullName evidence="2">Acyl carrier protein</fullName>
    </recommendedName>
</protein>
<dbReference type="EMBL" id="VSSQ01014952">
    <property type="protein sequence ID" value="MPM54761.1"/>
    <property type="molecule type" value="Genomic_DNA"/>
</dbReference>
<gene>
    <name evidence="1" type="ORF">SDC9_101541</name>
</gene>
<sequence>MNHVDPELLNQLRQLLVEITGNDPEEVQMSAHLEDDLGMNLDEDLPRLVDRINAEFDIELDSKVVFEELNDAGETVASLLQLIRDELELG</sequence>
<evidence type="ECO:0000313" key="1">
    <source>
        <dbReference type="EMBL" id="MPM54761.1"/>
    </source>
</evidence>